<organism evidence="2 3">
    <name type="scientific">Romboutsia maritimum</name>
    <dbReference type="NCBI Taxonomy" id="2020948"/>
    <lineage>
        <taxon>Bacteria</taxon>
        <taxon>Bacillati</taxon>
        <taxon>Bacillota</taxon>
        <taxon>Clostridia</taxon>
        <taxon>Peptostreptococcales</taxon>
        <taxon>Peptostreptococcaceae</taxon>
        <taxon>Romboutsia</taxon>
    </lineage>
</organism>
<gene>
    <name evidence="2" type="ORF">CHF27_011140</name>
</gene>
<dbReference type="AlphaFoldDB" id="A0A371IQX6"/>
<evidence type="ECO:0000256" key="1">
    <source>
        <dbReference type="SAM" id="Coils"/>
    </source>
</evidence>
<reference evidence="2 3" key="1">
    <citation type="journal article" date="2017" name="Genome Announc.">
        <title>Draft Genome Sequence of Romboutsia maritimum sp. nov. Strain CCRI-22766(T), Isolated from Coastal Estuarine Mud.</title>
        <authorList>
            <person name="Maheux A.F."/>
            <person name="Boudreau D.K."/>
            <person name="Berube E."/>
            <person name="Boissinot M."/>
            <person name="Raymond F."/>
            <person name="Brodeur S."/>
            <person name="Corbeil J."/>
            <person name="Brightwell G."/>
            <person name="Broda D."/>
            <person name="Omar R.F."/>
            <person name="Bergeron M.G."/>
        </authorList>
    </citation>
    <scope>NUCLEOTIDE SEQUENCE [LARGE SCALE GENOMIC DNA]</scope>
    <source>
        <strain evidence="2 3">CCRI-22766</strain>
    </source>
</reference>
<dbReference type="RefSeq" id="WP_095405376.1">
    <property type="nucleotide sequence ID" value="NZ_NOJZ02000024.1"/>
</dbReference>
<dbReference type="EMBL" id="NOJZ02000024">
    <property type="protein sequence ID" value="RDY22868.1"/>
    <property type="molecule type" value="Genomic_DNA"/>
</dbReference>
<protein>
    <submittedName>
        <fullName evidence="2">Uncharacterized protein</fullName>
    </submittedName>
</protein>
<keyword evidence="3" id="KW-1185">Reference proteome</keyword>
<evidence type="ECO:0000313" key="2">
    <source>
        <dbReference type="EMBL" id="RDY22868.1"/>
    </source>
</evidence>
<keyword evidence="1" id="KW-0175">Coiled coil</keyword>
<evidence type="ECO:0000313" key="3">
    <source>
        <dbReference type="Proteomes" id="UP000243494"/>
    </source>
</evidence>
<accession>A0A371IQX6</accession>
<feature type="coiled-coil region" evidence="1">
    <location>
        <begin position="37"/>
        <end position="64"/>
    </location>
</feature>
<dbReference type="OrthoDB" id="1956831at2"/>
<proteinExistence type="predicted"/>
<dbReference type="Proteomes" id="UP000243494">
    <property type="component" value="Unassembled WGS sequence"/>
</dbReference>
<name>A0A371IQX6_9FIRM</name>
<comment type="caution">
    <text evidence="2">The sequence shown here is derived from an EMBL/GenBank/DDBJ whole genome shotgun (WGS) entry which is preliminary data.</text>
</comment>
<sequence length="173" mass="20398">MSDKVLAKQIAKEVIEEMKQEKLDKRLHNTRLLMRNYNTLKAHVEKVNGDIKNLTDDIEEFEYDENMDLLDEDEIFIRSMLRTKMRTAKMLACIEESLEIIKIDMDKKREMYKFKAFTLFFIGEKKDDGIFEKKTNEEISELLNCGKNTPKKWSDEIIAQLNVLLWGVEALGI</sequence>